<feature type="transmembrane region" description="Helical" evidence="1">
    <location>
        <begin position="114"/>
        <end position="134"/>
    </location>
</feature>
<feature type="transmembrane region" description="Helical" evidence="1">
    <location>
        <begin position="273"/>
        <end position="297"/>
    </location>
</feature>
<sequence>MRLIQVRVRDESRDSVLDTLDDADADYVIADEAAGNDASIVYFPTPAGAVEEMLGRLSEAGLADDAFTIVTDVETATTPHFDELEGRYTQGPEDEIGLSHAELRTKAQELTPETTMFVVFAALSAILATAGLLLNSAIVIVGAMVVAPFAGSSLSASVGLVSDDGQSTANSLRSQFLGLVVATISATVAAAVFRWGHLVPSTLAVGRITQVGSFTTPTLLTLTIAVVAGAAGALALSTDLPVTIAGVAVAAAVVPATAAVGIGVVWAEPLLALGALALLLVNVVFINLSALVALLGFGYRPSEVSSLREWLSFSPRRIVSVLVAIGLAVLVVAMLFGTYQYFLFDQAVNRNVDEVLDDPDYSNLELASASAEFGAAGLLGEEGSVTVVAARTTGEPYPRLSERLRRHIAAETNRDVSVEVRFVEYQRAGSG</sequence>
<proteinExistence type="predicted"/>
<keyword evidence="1" id="KW-1133">Transmembrane helix</keyword>
<feature type="transmembrane region" description="Helical" evidence="1">
    <location>
        <begin position="318"/>
        <end position="342"/>
    </location>
</feature>
<feature type="transmembrane region" description="Helical" evidence="1">
    <location>
        <begin position="216"/>
        <end position="236"/>
    </location>
</feature>
<feature type="transmembrane region" description="Helical" evidence="1">
    <location>
        <begin position="174"/>
        <end position="196"/>
    </location>
</feature>
<evidence type="ECO:0000256" key="1">
    <source>
        <dbReference type="SAM" id="Phobius"/>
    </source>
</evidence>
<dbReference type="Proteomes" id="UP000830542">
    <property type="component" value="Chromosome"/>
</dbReference>
<keyword evidence="1" id="KW-0812">Transmembrane</keyword>
<evidence type="ECO:0000313" key="2">
    <source>
        <dbReference type="EMBL" id="GAA0465564.1"/>
    </source>
</evidence>
<dbReference type="Proteomes" id="UP001500962">
    <property type="component" value="Unassembled WGS sequence"/>
</dbReference>
<dbReference type="EMBL" id="BAAADN010000034">
    <property type="protein sequence ID" value="GAA0465564.1"/>
    <property type="molecule type" value="Genomic_DNA"/>
</dbReference>
<evidence type="ECO:0000313" key="5">
    <source>
        <dbReference type="Proteomes" id="UP001500962"/>
    </source>
</evidence>
<feature type="transmembrane region" description="Helical" evidence="1">
    <location>
        <begin position="243"/>
        <end position="267"/>
    </location>
</feature>
<reference evidence="2" key="1">
    <citation type="journal article" date="2014" name="Int. J. Syst. Evol. Microbiol.">
        <title>Complete genome sequence of Corynebacterium casei LMG S-19264T (=DSM 44701T), isolated from a smear-ripened cheese.</title>
        <authorList>
            <consortium name="US DOE Joint Genome Institute (JGI-PGF)"/>
            <person name="Walter F."/>
            <person name="Albersmeier A."/>
            <person name="Kalinowski J."/>
            <person name="Ruckert C."/>
        </authorList>
    </citation>
    <scope>NUCLEOTIDE SEQUENCE</scope>
    <source>
        <strain evidence="2">JCM 12289</strain>
    </source>
</reference>
<dbReference type="KEGG" id="hdo:MUK72_00630"/>
<organism evidence="2 5">
    <name type="scientific">Halococcus dombrowskii</name>
    <dbReference type="NCBI Taxonomy" id="179637"/>
    <lineage>
        <taxon>Archaea</taxon>
        <taxon>Methanobacteriati</taxon>
        <taxon>Methanobacteriota</taxon>
        <taxon>Stenosarchaea group</taxon>
        <taxon>Halobacteria</taxon>
        <taxon>Halobacteriales</taxon>
        <taxon>Halococcaceae</taxon>
        <taxon>Halococcus</taxon>
    </lineage>
</organism>
<dbReference type="PANTHER" id="PTHR20992:SF9">
    <property type="entry name" value="AT15442P-RELATED"/>
    <property type="match status" value="1"/>
</dbReference>
<dbReference type="RefSeq" id="WP_244702671.1">
    <property type="nucleotide sequence ID" value="NZ_BAAADN010000034.1"/>
</dbReference>
<keyword evidence="1" id="KW-0472">Membrane</keyword>
<evidence type="ECO:0000313" key="3">
    <source>
        <dbReference type="EMBL" id="UOO95238.1"/>
    </source>
</evidence>
<dbReference type="PANTHER" id="PTHR20992">
    <property type="entry name" value="AT15442P-RELATED"/>
    <property type="match status" value="1"/>
</dbReference>
<protein>
    <submittedName>
        <fullName evidence="2">TIGR00341 family protein</fullName>
    </submittedName>
</protein>
<dbReference type="NCBIfam" id="TIGR00341">
    <property type="entry name" value="TIGR00341 family protein"/>
    <property type="match status" value="1"/>
</dbReference>
<gene>
    <name evidence="2" type="ORF">GCM10008985_23180</name>
    <name evidence="3" type="ORF">MUK72_00630</name>
</gene>
<reference evidence="2" key="3">
    <citation type="submission" date="2023-12" db="EMBL/GenBank/DDBJ databases">
        <authorList>
            <person name="Sun Q."/>
            <person name="Inoue M."/>
        </authorList>
    </citation>
    <scope>NUCLEOTIDE SEQUENCE</scope>
    <source>
        <strain evidence="2">JCM 12289</strain>
    </source>
</reference>
<evidence type="ECO:0000313" key="4">
    <source>
        <dbReference type="Proteomes" id="UP000830542"/>
    </source>
</evidence>
<accession>A0AAV3SGX9</accession>
<dbReference type="InterPro" id="IPR005240">
    <property type="entry name" value="DUF389"/>
</dbReference>
<dbReference type="EMBL" id="CP095005">
    <property type="protein sequence ID" value="UOO95238.1"/>
    <property type="molecule type" value="Genomic_DNA"/>
</dbReference>
<keyword evidence="4" id="KW-1185">Reference proteome</keyword>
<feature type="transmembrane region" description="Helical" evidence="1">
    <location>
        <begin position="140"/>
        <end position="162"/>
    </location>
</feature>
<name>A0AAV3SGX9_HALDO</name>
<dbReference type="AlphaFoldDB" id="A0AAV3SGX9"/>
<dbReference type="GeneID" id="71760308"/>
<reference evidence="3" key="2">
    <citation type="submission" date="2022-04" db="EMBL/GenBank/DDBJ databases">
        <title>Sequencing and genomic assembly of Halococcus dombrowskii.</title>
        <authorList>
            <person name="Lim S.W."/>
            <person name="MacLea K.S."/>
        </authorList>
    </citation>
    <scope>NUCLEOTIDE SEQUENCE</scope>
    <source>
        <strain evidence="3">H4</strain>
    </source>
</reference>
<dbReference type="Pfam" id="PF04087">
    <property type="entry name" value="DUF389"/>
    <property type="match status" value="1"/>
</dbReference>